<keyword evidence="5" id="KW-1133">Transmembrane helix</keyword>
<feature type="transmembrane region" description="Helical" evidence="5">
    <location>
        <begin position="283"/>
        <end position="301"/>
    </location>
</feature>
<evidence type="ECO:0000256" key="3">
    <source>
        <dbReference type="ARBA" id="ARBA00022801"/>
    </source>
</evidence>
<evidence type="ECO:0000256" key="1">
    <source>
        <dbReference type="ARBA" id="ARBA00006429"/>
    </source>
</evidence>
<feature type="chain" id="PRO_5012436770" evidence="6">
    <location>
        <begin position="19"/>
        <end position="336"/>
    </location>
</feature>
<keyword evidence="5" id="KW-0812">Transmembrane</keyword>
<dbReference type="GO" id="GO:0004519">
    <property type="term" value="F:endonuclease activity"/>
    <property type="evidence" value="ECO:0007669"/>
    <property type="project" value="UniProtKB-KW"/>
</dbReference>
<keyword evidence="3" id="KW-0378">Hydrolase</keyword>
<dbReference type="AlphaFoldDB" id="A0A1T4WT66"/>
<proteinExistence type="inferred from homology"/>
<dbReference type="RefSeq" id="WP_078922550.1">
    <property type="nucleotide sequence ID" value="NZ_FUYB01000009.1"/>
</dbReference>
<comment type="similarity">
    <text evidence="1">Belongs to the EndA/NucM nuclease family.</text>
</comment>
<keyword evidence="8" id="KW-1185">Reference proteome</keyword>
<sequence length="336" mass="39033">MPRYFALLCCLAIPNALAETTDYTGDLPDEDIASLEAPALTARSLDYSFSQSKWVLAQKVYKDHRLAFYSGCQFRAQQKLLAPDWKSCGYQARKNPERAKRIEWEHVVPAWVFGHQLKCWQQGGRAHCRDTNAQFRQMEADMHNLVPAIGELNGDRSNLPYGMVKGEPRAYGAKVNMEIDFKTRTAEPPDQVYGDIARINFYMRERYHLSLSSQQLQLFTAWNNLDPVDAWEQQRNELIRQAQGNDNPYVTHYQRLDTKNLEPVQRDWVDELYLIIFNQRANLPYFVFAFATLGYLVYLQYRRSRVKKQKTATSTATTTPTQRKKPRSTSKTDKPQ</sequence>
<feature type="compositionally biased region" description="Low complexity" evidence="4">
    <location>
        <begin position="311"/>
        <end position="321"/>
    </location>
</feature>
<dbReference type="InterPro" id="IPR044925">
    <property type="entry name" value="His-Me_finger_sf"/>
</dbReference>
<evidence type="ECO:0000313" key="8">
    <source>
        <dbReference type="Proteomes" id="UP000190460"/>
    </source>
</evidence>
<feature type="region of interest" description="Disordered" evidence="4">
    <location>
        <begin position="309"/>
        <end position="336"/>
    </location>
</feature>
<keyword evidence="2" id="KW-0540">Nuclease</keyword>
<protein>
    <submittedName>
        <fullName evidence="7">Endonuclease I</fullName>
    </submittedName>
</protein>
<evidence type="ECO:0000313" key="7">
    <source>
        <dbReference type="EMBL" id="SKA80479.1"/>
    </source>
</evidence>
<keyword evidence="7" id="KW-0255">Endonuclease</keyword>
<dbReference type="PANTHER" id="PTHR33607:SF2">
    <property type="entry name" value="ENDONUCLEASE-1"/>
    <property type="match status" value="1"/>
</dbReference>
<dbReference type="InterPro" id="IPR007346">
    <property type="entry name" value="Endonuclease-I"/>
</dbReference>
<dbReference type="STRING" id="92487.SAMN02745130_02081"/>
<organism evidence="7 8">
    <name type="scientific">Thiothrix eikelboomii</name>
    <dbReference type="NCBI Taxonomy" id="92487"/>
    <lineage>
        <taxon>Bacteria</taxon>
        <taxon>Pseudomonadati</taxon>
        <taxon>Pseudomonadota</taxon>
        <taxon>Gammaproteobacteria</taxon>
        <taxon>Thiotrichales</taxon>
        <taxon>Thiotrichaceae</taxon>
        <taxon>Thiothrix</taxon>
    </lineage>
</organism>
<dbReference type="EMBL" id="FUYB01000009">
    <property type="protein sequence ID" value="SKA80479.1"/>
    <property type="molecule type" value="Genomic_DNA"/>
</dbReference>
<gene>
    <name evidence="7" type="ORF">SAMN02745130_02081</name>
</gene>
<evidence type="ECO:0000256" key="5">
    <source>
        <dbReference type="SAM" id="Phobius"/>
    </source>
</evidence>
<name>A0A1T4WT66_9GAMM</name>
<accession>A0A1T4WT66</accession>
<keyword evidence="6" id="KW-0732">Signal</keyword>
<dbReference type="GO" id="GO:0016787">
    <property type="term" value="F:hydrolase activity"/>
    <property type="evidence" value="ECO:0007669"/>
    <property type="project" value="UniProtKB-KW"/>
</dbReference>
<reference evidence="7 8" key="1">
    <citation type="submission" date="2017-02" db="EMBL/GenBank/DDBJ databases">
        <authorList>
            <person name="Peterson S.W."/>
        </authorList>
    </citation>
    <scope>NUCLEOTIDE SEQUENCE [LARGE SCALE GENOMIC DNA]</scope>
    <source>
        <strain evidence="7 8">ATCC 49788</strain>
    </source>
</reference>
<dbReference type="OrthoDB" id="9800417at2"/>
<dbReference type="Pfam" id="PF04231">
    <property type="entry name" value="Endonuclease_1"/>
    <property type="match status" value="1"/>
</dbReference>
<dbReference type="SUPFAM" id="SSF54060">
    <property type="entry name" value="His-Me finger endonucleases"/>
    <property type="match status" value="1"/>
</dbReference>
<evidence type="ECO:0000256" key="6">
    <source>
        <dbReference type="SAM" id="SignalP"/>
    </source>
</evidence>
<feature type="signal peptide" evidence="6">
    <location>
        <begin position="1"/>
        <end position="18"/>
    </location>
</feature>
<evidence type="ECO:0000256" key="2">
    <source>
        <dbReference type="ARBA" id="ARBA00022722"/>
    </source>
</evidence>
<dbReference type="Proteomes" id="UP000190460">
    <property type="component" value="Unassembled WGS sequence"/>
</dbReference>
<evidence type="ECO:0000256" key="4">
    <source>
        <dbReference type="SAM" id="MobiDB-lite"/>
    </source>
</evidence>
<dbReference type="PANTHER" id="PTHR33607">
    <property type="entry name" value="ENDONUCLEASE-1"/>
    <property type="match status" value="1"/>
</dbReference>
<keyword evidence="5" id="KW-0472">Membrane</keyword>